<dbReference type="InterPro" id="IPR051916">
    <property type="entry name" value="GPI-anchor_lipid_remodeler"/>
</dbReference>
<dbReference type="EMBL" id="NEDP02004108">
    <property type="protein sequence ID" value="OWF46666.1"/>
    <property type="molecule type" value="Genomic_DNA"/>
</dbReference>
<proteinExistence type="predicted"/>
<gene>
    <name evidence="4" type="ORF">KP79_PYT17689</name>
</gene>
<sequence>MDVVHYLLLFQYCIAVYFVNCKRQIHDEPDYSKIEYGGILHKKDTTVSSQDKDLVAVIQYSYSFVKERFPWSVPDFLNQTKTSDVEKLELVYSIDEENPVYKEDLMQQGHDGVSPLHVILFGFLYKFTLYWETQKEAFAHQFTVSMFPREVLNMYSHIYSDPQSHTQGTPPSVSCESNPQPMTSQSDVLLQREEGSHEYFHKDASHWLKDSDQSSCKREPSDGVSSDKKHQSKPDFTVMSFNTWNMNSLSGKEKHYVKRIQYLGEVVARSKPDIIGFQEVRYEYSKGGQLGPSQVQHLVDMLEGYQFVFQPGQLQPNSLYEGRTEEGVAIFSRFPIMSVNHLLLFRNRSNSADTHQRVCLHAVISHPTGTQINILNTHLSLSHEAREKAVLAIWKYVKQLQGPVIFMGDLNAEPEEQALKFLRGEVSLENQQTTGFVDVWSETHGQDTPGLTYNTLKQDLSKRIDYIFMKKSKHMQIVEVTTPDDERRGHKAASDHLPVFAKFTLSTPET</sequence>
<dbReference type="AlphaFoldDB" id="A0A210QD59"/>
<evidence type="ECO:0000256" key="1">
    <source>
        <dbReference type="SAM" id="MobiDB-lite"/>
    </source>
</evidence>
<feature type="signal peptide" evidence="2">
    <location>
        <begin position="1"/>
        <end position="15"/>
    </location>
</feature>
<dbReference type="PANTHER" id="PTHR14859">
    <property type="entry name" value="CALCOFLUOR WHITE HYPERSENSITIVE PROTEIN PRECURSOR"/>
    <property type="match status" value="1"/>
</dbReference>
<dbReference type="InterPro" id="IPR005135">
    <property type="entry name" value="Endo/exonuclease/phosphatase"/>
</dbReference>
<dbReference type="Pfam" id="PF03372">
    <property type="entry name" value="Exo_endo_phos"/>
    <property type="match status" value="1"/>
</dbReference>
<evidence type="ECO:0000313" key="5">
    <source>
        <dbReference type="Proteomes" id="UP000242188"/>
    </source>
</evidence>
<dbReference type="Gene3D" id="3.60.10.10">
    <property type="entry name" value="Endonuclease/exonuclease/phosphatase"/>
    <property type="match status" value="1"/>
</dbReference>
<accession>A0A210QD59</accession>
<reference evidence="4 5" key="1">
    <citation type="journal article" date="2017" name="Nat. Ecol. Evol.">
        <title>Scallop genome provides insights into evolution of bilaterian karyotype and development.</title>
        <authorList>
            <person name="Wang S."/>
            <person name="Zhang J."/>
            <person name="Jiao W."/>
            <person name="Li J."/>
            <person name="Xun X."/>
            <person name="Sun Y."/>
            <person name="Guo X."/>
            <person name="Huan P."/>
            <person name="Dong B."/>
            <person name="Zhang L."/>
            <person name="Hu X."/>
            <person name="Sun X."/>
            <person name="Wang J."/>
            <person name="Zhao C."/>
            <person name="Wang Y."/>
            <person name="Wang D."/>
            <person name="Huang X."/>
            <person name="Wang R."/>
            <person name="Lv J."/>
            <person name="Li Y."/>
            <person name="Zhang Z."/>
            <person name="Liu B."/>
            <person name="Lu W."/>
            <person name="Hui Y."/>
            <person name="Liang J."/>
            <person name="Zhou Z."/>
            <person name="Hou R."/>
            <person name="Li X."/>
            <person name="Liu Y."/>
            <person name="Li H."/>
            <person name="Ning X."/>
            <person name="Lin Y."/>
            <person name="Zhao L."/>
            <person name="Xing Q."/>
            <person name="Dou J."/>
            <person name="Li Y."/>
            <person name="Mao J."/>
            <person name="Guo H."/>
            <person name="Dou H."/>
            <person name="Li T."/>
            <person name="Mu C."/>
            <person name="Jiang W."/>
            <person name="Fu Q."/>
            <person name="Fu X."/>
            <person name="Miao Y."/>
            <person name="Liu J."/>
            <person name="Yu Q."/>
            <person name="Li R."/>
            <person name="Liao H."/>
            <person name="Li X."/>
            <person name="Kong Y."/>
            <person name="Jiang Z."/>
            <person name="Chourrout D."/>
            <person name="Li R."/>
            <person name="Bao Z."/>
        </authorList>
    </citation>
    <scope>NUCLEOTIDE SEQUENCE [LARGE SCALE GENOMIC DNA]</scope>
    <source>
        <strain evidence="4 5">PY_sf001</strain>
    </source>
</reference>
<comment type="caution">
    <text evidence="4">The sequence shown here is derived from an EMBL/GenBank/DDBJ whole genome shotgun (WGS) entry which is preliminary data.</text>
</comment>
<dbReference type="Proteomes" id="UP000242188">
    <property type="component" value="Unassembled WGS sequence"/>
</dbReference>
<dbReference type="GO" id="GO:0003824">
    <property type="term" value="F:catalytic activity"/>
    <property type="evidence" value="ECO:0007669"/>
    <property type="project" value="InterPro"/>
</dbReference>
<feature type="region of interest" description="Disordered" evidence="1">
    <location>
        <begin position="210"/>
        <end position="232"/>
    </location>
</feature>
<dbReference type="OrthoDB" id="387657at2759"/>
<evidence type="ECO:0000256" key="2">
    <source>
        <dbReference type="SAM" id="SignalP"/>
    </source>
</evidence>
<keyword evidence="5" id="KW-1185">Reference proteome</keyword>
<dbReference type="PANTHER" id="PTHR14859:SF16">
    <property type="entry name" value="ENDONUCLEASE_EXONUCLEASE_PHOSPHATASE DOMAIN-CONTAINING PROTEIN"/>
    <property type="match status" value="1"/>
</dbReference>
<name>A0A210QD59_MIZYE</name>
<dbReference type="GO" id="GO:0016020">
    <property type="term" value="C:membrane"/>
    <property type="evidence" value="ECO:0007669"/>
    <property type="project" value="GOC"/>
</dbReference>
<dbReference type="GO" id="GO:0006506">
    <property type="term" value="P:GPI anchor biosynthetic process"/>
    <property type="evidence" value="ECO:0007669"/>
    <property type="project" value="TreeGrafter"/>
</dbReference>
<dbReference type="GO" id="GO:0005783">
    <property type="term" value="C:endoplasmic reticulum"/>
    <property type="evidence" value="ECO:0007669"/>
    <property type="project" value="TreeGrafter"/>
</dbReference>
<feature type="region of interest" description="Disordered" evidence="1">
    <location>
        <begin position="162"/>
        <end position="187"/>
    </location>
</feature>
<keyword evidence="2" id="KW-0732">Signal</keyword>
<feature type="chain" id="PRO_5013030067" description="Endonuclease/exonuclease/phosphatase domain-containing protein" evidence="2">
    <location>
        <begin position="16"/>
        <end position="510"/>
    </location>
</feature>
<dbReference type="STRING" id="6573.A0A210QD59"/>
<evidence type="ECO:0000313" key="4">
    <source>
        <dbReference type="EMBL" id="OWF46666.1"/>
    </source>
</evidence>
<dbReference type="SUPFAM" id="SSF56219">
    <property type="entry name" value="DNase I-like"/>
    <property type="match status" value="1"/>
</dbReference>
<dbReference type="InterPro" id="IPR036691">
    <property type="entry name" value="Endo/exonu/phosph_ase_sf"/>
</dbReference>
<protein>
    <recommendedName>
        <fullName evidence="3">Endonuclease/exonuclease/phosphatase domain-containing protein</fullName>
    </recommendedName>
</protein>
<feature type="domain" description="Endonuclease/exonuclease/phosphatase" evidence="3">
    <location>
        <begin position="243"/>
        <end position="496"/>
    </location>
</feature>
<evidence type="ECO:0000259" key="3">
    <source>
        <dbReference type="Pfam" id="PF03372"/>
    </source>
</evidence>
<organism evidence="4 5">
    <name type="scientific">Mizuhopecten yessoensis</name>
    <name type="common">Japanese scallop</name>
    <name type="synonym">Patinopecten yessoensis</name>
    <dbReference type="NCBI Taxonomy" id="6573"/>
    <lineage>
        <taxon>Eukaryota</taxon>
        <taxon>Metazoa</taxon>
        <taxon>Spiralia</taxon>
        <taxon>Lophotrochozoa</taxon>
        <taxon>Mollusca</taxon>
        <taxon>Bivalvia</taxon>
        <taxon>Autobranchia</taxon>
        <taxon>Pteriomorphia</taxon>
        <taxon>Pectinida</taxon>
        <taxon>Pectinoidea</taxon>
        <taxon>Pectinidae</taxon>
        <taxon>Mizuhopecten</taxon>
    </lineage>
</organism>